<dbReference type="Proteomes" id="UP000789390">
    <property type="component" value="Unassembled WGS sequence"/>
</dbReference>
<reference evidence="1" key="1">
    <citation type="submission" date="2021-11" db="EMBL/GenBank/DDBJ databases">
        <authorList>
            <person name="Schell T."/>
        </authorList>
    </citation>
    <scope>NUCLEOTIDE SEQUENCE</scope>
    <source>
        <strain evidence="1">M5</strain>
    </source>
</reference>
<dbReference type="AlphaFoldDB" id="A0A8J2WP27"/>
<accession>A0A8J2WP27</accession>
<sequence length="308" mass="33538">MNSSSIGTESSSKAKKIAEQTGFKYFTASADVPRMALAATSRKSFVCIVTTETSSDCRIFVPTLTGTSKFPTSPLGTSKTSTLLPRCALSLPYLTEKSMDGQGTIKHGWFNGFFSVLCEFTDIKVQVQCFFPSNTTSIYQPVRPGNNCCDQDALYKTHGQTPGGKCFDELQVEAKKLPNGKQRDSKLRTSCSCVLGRNKFTKNPVGMNCQLRLYLPAGDDQDVSRFWTPCRVDRKFSQANRQIQSEAIGEITGQFARLAVGSGSRSLNFSGLSVITNAETKTKDQQETACANGLISKTIQRSSRGGAT</sequence>
<evidence type="ECO:0000313" key="2">
    <source>
        <dbReference type="Proteomes" id="UP000789390"/>
    </source>
</evidence>
<protein>
    <submittedName>
        <fullName evidence="1">Uncharacterized protein</fullName>
    </submittedName>
</protein>
<gene>
    <name evidence="1" type="ORF">DGAL_LOCUS17336</name>
</gene>
<comment type="caution">
    <text evidence="1">The sequence shown here is derived from an EMBL/GenBank/DDBJ whole genome shotgun (WGS) entry which is preliminary data.</text>
</comment>
<organism evidence="1 2">
    <name type="scientific">Daphnia galeata</name>
    <dbReference type="NCBI Taxonomy" id="27404"/>
    <lineage>
        <taxon>Eukaryota</taxon>
        <taxon>Metazoa</taxon>
        <taxon>Ecdysozoa</taxon>
        <taxon>Arthropoda</taxon>
        <taxon>Crustacea</taxon>
        <taxon>Branchiopoda</taxon>
        <taxon>Diplostraca</taxon>
        <taxon>Cladocera</taxon>
        <taxon>Anomopoda</taxon>
        <taxon>Daphniidae</taxon>
        <taxon>Daphnia</taxon>
    </lineage>
</organism>
<evidence type="ECO:0000313" key="1">
    <source>
        <dbReference type="EMBL" id="CAH0113440.1"/>
    </source>
</evidence>
<proteinExistence type="predicted"/>
<dbReference type="EMBL" id="CAKKLH010000339">
    <property type="protein sequence ID" value="CAH0113440.1"/>
    <property type="molecule type" value="Genomic_DNA"/>
</dbReference>
<name>A0A8J2WP27_9CRUS</name>
<keyword evidence="2" id="KW-1185">Reference proteome</keyword>